<protein>
    <recommendedName>
        <fullName evidence="3">MazG nucleotide pyrophosphohydrolase domain protein</fullName>
    </recommendedName>
</protein>
<evidence type="ECO:0000313" key="2">
    <source>
        <dbReference type="Proteomes" id="UP000075398"/>
    </source>
</evidence>
<sequence>MLSPLMDFHKMKIVSNENTSLDLEKINLSRPLEVNELVVVSHCIAYEKGFWEDADDAEKDEKRYNNMLGNKLMLITSEISECQDAIRSGEPSDKVVEELADAVIRICDLVGYLGLDLETALIKKTEKNKTRPRKHGKKF</sequence>
<name>A0A150IVS5_9EURY</name>
<dbReference type="EMBL" id="LNGC01000114">
    <property type="protein sequence ID" value="KYC48978.1"/>
    <property type="molecule type" value="Genomic_DNA"/>
</dbReference>
<dbReference type="Gene3D" id="1.10.287.1080">
    <property type="entry name" value="MazG-like"/>
    <property type="match status" value="1"/>
</dbReference>
<evidence type="ECO:0000313" key="1">
    <source>
        <dbReference type="EMBL" id="KYC48978.1"/>
    </source>
</evidence>
<comment type="caution">
    <text evidence="1">The sequence shown here is derived from an EMBL/GenBank/DDBJ whole genome shotgun (WGS) entry which is preliminary data.</text>
</comment>
<evidence type="ECO:0008006" key="3">
    <source>
        <dbReference type="Google" id="ProtNLM"/>
    </source>
</evidence>
<gene>
    <name evidence="1" type="ORF">AMQ22_01771</name>
</gene>
<dbReference type="Proteomes" id="UP000075398">
    <property type="component" value="Unassembled WGS sequence"/>
</dbReference>
<dbReference type="CDD" id="cd11542">
    <property type="entry name" value="NTP-PPase_u5"/>
    <property type="match status" value="1"/>
</dbReference>
<accession>A0A150IVS5</accession>
<organism evidence="1 2">
    <name type="scientific">Candidatus Methanofastidiosum methylothiophilum</name>
    <dbReference type="NCBI Taxonomy" id="1705564"/>
    <lineage>
        <taxon>Archaea</taxon>
        <taxon>Methanobacteriati</taxon>
        <taxon>Methanobacteriota</taxon>
        <taxon>Stenosarchaea group</taxon>
        <taxon>Candidatus Methanofastidiosia</taxon>
        <taxon>Candidatus Methanofastidiosales</taxon>
        <taxon>Candidatus Methanofastidiosaceae</taxon>
        <taxon>Candidatus Methanofastidiosum</taxon>
    </lineage>
</organism>
<dbReference type="AlphaFoldDB" id="A0A150IVS5"/>
<dbReference type="SUPFAM" id="SSF101386">
    <property type="entry name" value="all-alpha NTP pyrophosphatases"/>
    <property type="match status" value="1"/>
</dbReference>
<proteinExistence type="predicted"/>
<reference evidence="1 2" key="1">
    <citation type="journal article" date="2016" name="ISME J.">
        <title>Chasing the elusive Euryarchaeota class WSA2: genomes reveal a uniquely fastidious methyl-reducing methanogen.</title>
        <authorList>
            <person name="Nobu M.K."/>
            <person name="Narihiro T."/>
            <person name="Kuroda K."/>
            <person name="Mei R."/>
            <person name="Liu W.T."/>
        </authorList>
    </citation>
    <scope>NUCLEOTIDE SEQUENCE [LARGE SCALE GENOMIC DNA]</scope>
    <source>
        <strain evidence="1">U1lsi0528_Bin055</strain>
    </source>
</reference>